<keyword evidence="5 10" id="KW-0297">G-protein coupled receptor</keyword>
<reference evidence="13" key="2">
    <citation type="submission" date="2025-09" db="UniProtKB">
        <authorList>
            <consortium name="Ensembl"/>
        </authorList>
    </citation>
    <scope>IDENTIFICATION</scope>
</reference>
<evidence type="ECO:0000256" key="4">
    <source>
        <dbReference type="ARBA" id="ARBA00022989"/>
    </source>
</evidence>
<keyword evidence="3 10" id="KW-0812">Transmembrane</keyword>
<proteinExistence type="inferred from homology"/>
<dbReference type="PANTHER" id="PTHR24232:SF56">
    <property type="entry name" value="G-PROTEIN COUPLED RECEPTOR 55"/>
    <property type="match status" value="1"/>
</dbReference>
<keyword evidence="4 11" id="KW-1133">Transmembrane helix</keyword>
<evidence type="ECO:0000256" key="6">
    <source>
        <dbReference type="ARBA" id="ARBA00023136"/>
    </source>
</evidence>
<dbReference type="InterPro" id="IPR017452">
    <property type="entry name" value="GPCR_Rhodpsn_7TM"/>
</dbReference>
<dbReference type="Gene3D" id="1.20.1070.10">
    <property type="entry name" value="Rhodopsin 7-helix transmembrane proteins"/>
    <property type="match status" value="1"/>
</dbReference>
<keyword evidence="6 11" id="KW-0472">Membrane</keyword>
<dbReference type="PROSITE" id="PS00237">
    <property type="entry name" value="G_PROTEIN_RECEP_F1_1"/>
    <property type="match status" value="1"/>
</dbReference>
<dbReference type="GO" id="GO:0005886">
    <property type="term" value="C:plasma membrane"/>
    <property type="evidence" value="ECO:0007669"/>
    <property type="project" value="UniProtKB-SubCell"/>
</dbReference>
<evidence type="ECO:0000256" key="3">
    <source>
        <dbReference type="ARBA" id="ARBA00022692"/>
    </source>
</evidence>
<comment type="similarity">
    <text evidence="10">Belongs to the G-protein coupled receptor 1 family.</text>
</comment>
<evidence type="ECO:0000256" key="11">
    <source>
        <dbReference type="SAM" id="Phobius"/>
    </source>
</evidence>
<evidence type="ECO:0000256" key="5">
    <source>
        <dbReference type="ARBA" id="ARBA00023040"/>
    </source>
</evidence>
<name>A0A7M4EI52_CROPO</name>
<evidence type="ECO:0000256" key="9">
    <source>
        <dbReference type="ARBA" id="ARBA00023224"/>
    </source>
</evidence>
<dbReference type="AlphaFoldDB" id="A0A7M4EI52"/>
<organism evidence="13 14">
    <name type="scientific">Crocodylus porosus</name>
    <name type="common">Saltwater crocodile</name>
    <name type="synonym">Estuarine crocodile</name>
    <dbReference type="NCBI Taxonomy" id="8502"/>
    <lineage>
        <taxon>Eukaryota</taxon>
        <taxon>Metazoa</taxon>
        <taxon>Chordata</taxon>
        <taxon>Craniata</taxon>
        <taxon>Vertebrata</taxon>
        <taxon>Euteleostomi</taxon>
        <taxon>Archelosauria</taxon>
        <taxon>Archosauria</taxon>
        <taxon>Crocodylia</taxon>
        <taxon>Longirostres</taxon>
        <taxon>Crocodylidae</taxon>
        <taxon>Crocodylus</taxon>
    </lineage>
</organism>
<evidence type="ECO:0000313" key="13">
    <source>
        <dbReference type="Ensembl" id="ENSCPRP00005009391.1"/>
    </source>
</evidence>
<dbReference type="SUPFAM" id="SSF81321">
    <property type="entry name" value="Family A G protein-coupled receptor-like"/>
    <property type="match status" value="1"/>
</dbReference>
<feature type="transmembrane region" description="Helical" evidence="11">
    <location>
        <begin position="139"/>
        <end position="158"/>
    </location>
</feature>
<feature type="transmembrane region" description="Helical" evidence="11">
    <location>
        <begin position="32"/>
        <end position="51"/>
    </location>
</feature>
<evidence type="ECO:0000256" key="2">
    <source>
        <dbReference type="ARBA" id="ARBA00022475"/>
    </source>
</evidence>
<keyword evidence="2" id="KW-1003">Cell membrane</keyword>
<dbReference type="GO" id="GO:0045671">
    <property type="term" value="P:negative regulation of osteoclast differentiation"/>
    <property type="evidence" value="ECO:0007669"/>
    <property type="project" value="Ensembl"/>
</dbReference>
<gene>
    <name evidence="13" type="primary">GPR55</name>
</gene>
<dbReference type="GO" id="GO:0070374">
    <property type="term" value="P:positive regulation of ERK1 and ERK2 cascade"/>
    <property type="evidence" value="ECO:0007669"/>
    <property type="project" value="Ensembl"/>
</dbReference>
<comment type="subcellular location">
    <subcellularLocation>
        <location evidence="1">Cell membrane</location>
        <topology evidence="1">Multi-pass membrane protein</topology>
    </subcellularLocation>
</comment>
<feature type="domain" description="G-protein coupled receptors family 1 profile" evidence="12">
    <location>
        <begin position="43"/>
        <end position="288"/>
    </location>
</feature>
<dbReference type="GO" id="GO:0035025">
    <property type="term" value="P:positive regulation of Rho protein signal transduction"/>
    <property type="evidence" value="ECO:0007669"/>
    <property type="project" value="Ensembl"/>
</dbReference>
<keyword evidence="9 10" id="KW-0807">Transducer</keyword>
<dbReference type="GeneTree" id="ENSGT01040000240444"/>
<evidence type="ECO:0000256" key="10">
    <source>
        <dbReference type="RuleBase" id="RU000688"/>
    </source>
</evidence>
<evidence type="ECO:0000256" key="8">
    <source>
        <dbReference type="ARBA" id="ARBA00023180"/>
    </source>
</evidence>
<accession>A0A7M4EI52</accession>
<protein>
    <submittedName>
        <fullName evidence="13">G protein-coupled receptor 55</fullName>
    </submittedName>
</protein>
<feature type="transmembrane region" description="Helical" evidence="11">
    <location>
        <begin position="101"/>
        <end position="118"/>
    </location>
</feature>
<dbReference type="Pfam" id="PF00001">
    <property type="entry name" value="7tm_1"/>
    <property type="match status" value="1"/>
</dbReference>
<sequence>MSQSLEQMNTSNFKECSFIHVDTIIKSLQRAIYIPTFGLGLILNLLALLVFCCFQKKWIESSIYMINLVLADLLLLFSLLFKMSDFKQGPQGLLCHFLESLYFVNMYGSIFIAACISFDRYFAIRHPFKARVFRSPKMAGIACFCVWVLVWLGSIPIYKSNHNGKFRCFHNMSDNTWQTSVIVSVEIFGFLIPLTVMVYCSIQIIQTLLRHKTDGKEWTEQFVCIRTIAANLIVFVVCFTPFHLGIFLQFLVRKHVIMDCNTKQHISLFIQVAMCIANINCCLDAVCYYFAAKEFRKKSDFRLLMKTFTFSQGCPE</sequence>
<dbReference type="Ensembl" id="ENSCPRT00005011051.1">
    <property type="protein sequence ID" value="ENSCPRP00005009391.1"/>
    <property type="gene ID" value="ENSCPRG00005006665.1"/>
</dbReference>
<dbReference type="FunFam" id="1.20.1070.10:FF:000142">
    <property type="entry name" value="G protein-coupled receptor 55"/>
    <property type="match status" value="1"/>
</dbReference>
<dbReference type="PRINTS" id="PR00237">
    <property type="entry name" value="GPCRRHODOPSN"/>
</dbReference>
<feature type="transmembrane region" description="Helical" evidence="11">
    <location>
        <begin position="63"/>
        <end position="81"/>
    </location>
</feature>
<keyword evidence="8" id="KW-0325">Glycoprotein</keyword>
<keyword evidence="7 10" id="KW-0675">Receptor</keyword>
<evidence type="ECO:0000313" key="14">
    <source>
        <dbReference type="Proteomes" id="UP000594220"/>
    </source>
</evidence>
<dbReference type="GO" id="GO:0004949">
    <property type="term" value="F:cannabinoid receptor activity"/>
    <property type="evidence" value="ECO:0007669"/>
    <property type="project" value="Ensembl"/>
</dbReference>
<dbReference type="GO" id="GO:0007200">
    <property type="term" value="P:phospholipase C-activating G protein-coupled receptor signaling pathway"/>
    <property type="evidence" value="ECO:0007669"/>
    <property type="project" value="Ensembl"/>
</dbReference>
<reference evidence="13" key="1">
    <citation type="submission" date="2025-08" db="UniProtKB">
        <authorList>
            <consortium name="Ensembl"/>
        </authorList>
    </citation>
    <scope>IDENTIFICATION</scope>
</reference>
<keyword evidence="14" id="KW-1185">Reference proteome</keyword>
<feature type="transmembrane region" description="Helical" evidence="11">
    <location>
        <begin position="178"/>
        <end position="202"/>
    </location>
</feature>
<feature type="transmembrane region" description="Helical" evidence="11">
    <location>
        <begin position="268"/>
        <end position="291"/>
    </location>
</feature>
<dbReference type="PROSITE" id="PS50262">
    <property type="entry name" value="G_PROTEIN_RECEP_F1_2"/>
    <property type="match status" value="1"/>
</dbReference>
<dbReference type="PANTHER" id="PTHR24232">
    <property type="entry name" value="G-PROTEIN COUPLED RECEPTOR"/>
    <property type="match status" value="1"/>
</dbReference>
<evidence type="ECO:0000259" key="12">
    <source>
        <dbReference type="PROSITE" id="PS50262"/>
    </source>
</evidence>
<dbReference type="Proteomes" id="UP000594220">
    <property type="component" value="Unplaced"/>
</dbReference>
<evidence type="ECO:0000256" key="1">
    <source>
        <dbReference type="ARBA" id="ARBA00004651"/>
    </source>
</evidence>
<evidence type="ECO:0000256" key="7">
    <source>
        <dbReference type="ARBA" id="ARBA00023170"/>
    </source>
</evidence>
<feature type="transmembrane region" description="Helical" evidence="11">
    <location>
        <begin position="223"/>
        <end position="248"/>
    </location>
</feature>
<dbReference type="GO" id="GO:0045453">
    <property type="term" value="P:bone resorption"/>
    <property type="evidence" value="ECO:0007669"/>
    <property type="project" value="Ensembl"/>
</dbReference>
<dbReference type="OMA" id="TCFHNMS"/>
<dbReference type="PRINTS" id="PR01157">
    <property type="entry name" value="P2YPURNOCPTR"/>
</dbReference>
<dbReference type="InterPro" id="IPR000276">
    <property type="entry name" value="GPCR_Rhodpsn"/>
</dbReference>